<keyword evidence="2" id="KW-1185">Reference proteome</keyword>
<proteinExistence type="predicted"/>
<evidence type="ECO:0000313" key="2">
    <source>
        <dbReference type="Proteomes" id="UP000432015"/>
    </source>
</evidence>
<organism evidence="1 2">
    <name type="scientific">Actinomadura litoris</name>
    <dbReference type="NCBI Taxonomy" id="2678616"/>
    <lineage>
        <taxon>Bacteria</taxon>
        <taxon>Bacillati</taxon>
        <taxon>Actinomycetota</taxon>
        <taxon>Actinomycetes</taxon>
        <taxon>Streptosporangiales</taxon>
        <taxon>Thermomonosporaceae</taxon>
        <taxon>Actinomadura</taxon>
    </lineage>
</organism>
<dbReference type="AlphaFoldDB" id="A0A7K1KT37"/>
<accession>A0A7K1KT37</accession>
<comment type="caution">
    <text evidence="1">The sequence shown here is derived from an EMBL/GenBank/DDBJ whole genome shotgun (WGS) entry which is preliminary data.</text>
</comment>
<name>A0A7K1KT37_9ACTN</name>
<reference evidence="1 2" key="1">
    <citation type="submission" date="2019-11" db="EMBL/GenBank/DDBJ databases">
        <authorList>
            <person name="Cao P."/>
        </authorList>
    </citation>
    <scope>NUCLEOTIDE SEQUENCE [LARGE SCALE GENOMIC DNA]</scope>
    <source>
        <strain evidence="1 2">NEAU-AAG5</strain>
    </source>
</reference>
<gene>
    <name evidence="1" type="ORF">GNZ18_01870</name>
</gene>
<protein>
    <submittedName>
        <fullName evidence="1">Uncharacterized protein</fullName>
    </submittedName>
</protein>
<dbReference type="EMBL" id="WOFH01000001">
    <property type="protein sequence ID" value="MUN35354.1"/>
    <property type="molecule type" value="Genomic_DNA"/>
</dbReference>
<dbReference type="Proteomes" id="UP000432015">
    <property type="component" value="Unassembled WGS sequence"/>
</dbReference>
<evidence type="ECO:0000313" key="1">
    <source>
        <dbReference type="EMBL" id="MUN35354.1"/>
    </source>
</evidence>
<sequence>MFERVQHPPPASHQIRDLGFQRRDMRRVFAQVSIIQPDEQRLKALPAMNTEDLAVEEVVQARHQGLFADAYHCRMPFRQVGAFRATDVVHPSPIVLAEHPASAIPAEDVGPQDVCPFGLCVWVQAGAAT</sequence>